<keyword evidence="2" id="KW-1133">Transmembrane helix</keyword>
<dbReference type="OrthoDB" id="2394339at2759"/>
<evidence type="ECO:0000313" key="4">
    <source>
        <dbReference type="Proteomes" id="UP000193648"/>
    </source>
</evidence>
<dbReference type="GeneID" id="33569876"/>
<feature type="transmembrane region" description="Helical" evidence="2">
    <location>
        <begin position="37"/>
        <end position="59"/>
    </location>
</feature>
<keyword evidence="4" id="KW-1185">Reference proteome</keyword>
<accession>A0A1Y2GDP9</accession>
<keyword evidence="2" id="KW-0472">Membrane</keyword>
<dbReference type="AlphaFoldDB" id="A0A1Y2GDP9"/>
<sequence>MARSVRSSASKAPKENKAEKMRRIENYRLARAQAKKYVIPGLVAFLAAVFALFAVKYGFSGSKKAGHIKDNTLFNQNNVKDALRQTVETDGLKLNNEELIKRLIEAMTSKKADENKVAEPEKAAEDESTPTPGKAMEDDESTATTEETKAEKDSQDPQP</sequence>
<comment type="caution">
    <text evidence="3">The sequence shown here is derived from an EMBL/GenBank/DDBJ whole genome shotgun (WGS) entry which is preliminary data.</text>
</comment>
<feature type="compositionally biased region" description="Basic and acidic residues" evidence="1">
    <location>
        <begin position="109"/>
        <end position="125"/>
    </location>
</feature>
<protein>
    <submittedName>
        <fullName evidence="3">Uncharacterized protein</fullName>
    </submittedName>
</protein>
<feature type="region of interest" description="Disordered" evidence="1">
    <location>
        <begin position="109"/>
        <end position="159"/>
    </location>
</feature>
<dbReference type="RefSeq" id="XP_021878216.1">
    <property type="nucleotide sequence ID" value="XM_022028033.1"/>
</dbReference>
<organism evidence="3 4">
    <name type="scientific">Lobosporangium transversale</name>
    <dbReference type="NCBI Taxonomy" id="64571"/>
    <lineage>
        <taxon>Eukaryota</taxon>
        <taxon>Fungi</taxon>
        <taxon>Fungi incertae sedis</taxon>
        <taxon>Mucoromycota</taxon>
        <taxon>Mortierellomycotina</taxon>
        <taxon>Mortierellomycetes</taxon>
        <taxon>Mortierellales</taxon>
        <taxon>Mortierellaceae</taxon>
        <taxon>Lobosporangium</taxon>
    </lineage>
</organism>
<name>A0A1Y2GDP9_9FUNG</name>
<dbReference type="InParanoid" id="A0A1Y2GDP9"/>
<feature type="compositionally biased region" description="Basic and acidic residues" evidence="1">
    <location>
        <begin position="146"/>
        <end position="159"/>
    </location>
</feature>
<dbReference type="Proteomes" id="UP000193648">
    <property type="component" value="Unassembled WGS sequence"/>
</dbReference>
<evidence type="ECO:0000256" key="2">
    <source>
        <dbReference type="SAM" id="Phobius"/>
    </source>
</evidence>
<gene>
    <name evidence="3" type="ORF">BCR41DRAFT_388716</name>
</gene>
<dbReference type="EMBL" id="MCFF01000039">
    <property type="protein sequence ID" value="ORZ07982.1"/>
    <property type="molecule type" value="Genomic_DNA"/>
</dbReference>
<proteinExistence type="predicted"/>
<evidence type="ECO:0000256" key="1">
    <source>
        <dbReference type="SAM" id="MobiDB-lite"/>
    </source>
</evidence>
<keyword evidence="2" id="KW-0812">Transmembrane</keyword>
<evidence type="ECO:0000313" key="3">
    <source>
        <dbReference type="EMBL" id="ORZ07982.1"/>
    </source>
</evidence>
<reference evidence="3 4" key="1">
    <citation type="submission" date="2016-07" db="EMBL/GenBank/DDBJ databases">
        <title>Pervasive Adenine N6-methylation of Active Genes in Fungi.</title>
        <authorList>
            <consortium name="DOE Joint Genome Institute"/>
            <person name="Mondo S.J."/>
            <person name="Dannebaum R.O."/>
            <person name="Kuo R.C."/>
            <person name="Labutti K."/>
            <person name="Haridas S."/>
            <person name="Kuo A."/>
            <person name="Salamov A."/>
            <person name="Ahrendt S.R."/>
            <person name="Lipzen A."/>
            <person name="Sullivan W."/>
            <person name="Andreopoulos W.B."/>
            <person name="Clum A."/>
            <person name="Lindquist E."/>
            <person name="Daum C."/>
            <person name="Ramamoorthy G.K."/>
            <person name="Gryganskyi A."/>
            <person name="Culley D."/>
            <person name="Magnuson J.K."/>
            <person name="James T.Y."/>
            <person name="O'Malley M.A."/>
            <person name="Stajich J.E."/>
            <person name="Spatafora J.W."/>
            <person name="Visel A."/>
            <person name="Grigoriev I.V."/>
        </authorList>
    </citation>
    <scope>NUCLEOTIDE SEQUENCE [LARGE SCALE GENOMIC DNA]</scope>
    <source>
        <strain evidence="3 4">NRRL 3116</strain>
    </source>
</reference>